<evidence type="ECO:0000313" key="3">
    <source>
        <dbReference type="Proteomes" id="UP001172684"/>
    </source>
</evidence>
<evidence type="ECO:0000256" key="1">
    <source>
        <dbReference type="SAM" id="Phobius"/>
    </source>
</evidence>
<gene>
    <name evidence="2" type="ORF">H2201_009309</name>
</gene>
<keyword evidence="1" id="KW-1133">Transmembrane helix</keyword>
<dbReference type="Proteomes" id="UP001172684">
    <property type="component" value="Unassembled WGS sequence"/>
</dbReference>
<sequence>MKTIGFKWYYLFCVCNFTNALFFWAILPETAKRPLEEMKYLFENAPLFVPTMERSDYETHDLERRVSVVEGKGAVEHSE</sequence>
<reference evidence="2" key="1">
    <citation type="submission" date="2022-10" db="EMBL/GenBank/DDBJ databases">
        <title>Culturing micro-colonial fungi from biological soil crusts in the Mojave desert and describing Neophaeococcomyces mojavensis, and introducing the new genera and species Taxawa tesnikishii.</title>
        <authorList>
            <person name="Kurbessoian T."/>
            <person name="Stajich J.E."/>
        </authorList>
    </citation>
    <scope>NUCLEOTIDE SEQUENCE</scope>
    <source>
        <strain evidence="2">TK_1</strain>
    </source>
</reference>
<dbReference type="EMBL" id="JAPDRL010000697">
    <property type="protein sequence ID" value="KAJ9650302.1"/>
    <property type="molecule type" value="Genomic_DNA"/>
</dbReference>
<dbReference type="Gene3D" id="1.20.1250.20">
    <property type="entry name" value="MFS general substrate transporter like domains"/>
    <property type="match status" value="1"/>
</dbReference>
<comment type="caution">
    <text evidence="2">The sequence shown here is derived from an EMBL/GenBank/DDBJ whole genome shotgun (WGS) entry which is preliminary data.</text>
</comment>
<evidence type="ECO:0000313" key="2">
    <source>
        <dbReference type="EMBL" id="KAJ9650302.1"/>
    </source>
</evidence>
<name>A0ABQ9NI55_9PEZI</name>
<organism evidence="2 3">
    <name type="scientific">Coniosporium apollinis</name>
    <dbReference type="NCBI Taxonomy" id="61459"/>
    <lineage>
        <taxon>Eukaryota</taxon>
        <taxon>Fungi</taxon>
        <taxon>Dikarya</taxon>
        <taxon>Ascomycota</taxon>
        <taxon>Pezizomycotina</taxon>
        <taxon>Dothideomycetes</taxon>
        <taxon>Dothideomycetes incertae sedis</taxon>
        <taxon>Coniosporium</taxon>
    </lineage>
</organism>
<keyword evidence="1" id="KW-0812">Transmembrane</keyword>
<evidence type="ECO:0008006" key="4">
    <source>
        <dbReference type="Google" id="ProtNLM"/>
    </source>
</evidence>
<feature type="transmembrane region" description="Helical" evidence="1">
    <location>
        <begin position="6"/>
        <end position="27"/>
    </location>
</feature>
<accession>A0ABQ9NI55</accession>
<keyword evidence="1" id="KW-0472">Membrane</keyword>
<protein>
    <recommendedName>
        <fullName evidence="4">Major facilitator superfamily (MFS) profile domain-containing protein</fullName>
    </recommendedName>
</protein>
<dbReference type="InterPro" id="IPR036259">
    <property type="entry name" value="MFS_trans_sf"/>
</dbReference>
<proteinExistence type="predicted"/>
<keyword evidence="3" id="KW-1185">Reference proteome</keyword>